<dbReference type="GO" id="GO:0006952">
    <property type="term" value="P:defense response"/>
    <property type="evidence" value="ECO:0007669"/>
    <property type="project" value="UniProtKB-KW"/>
</dbReference>
<comment type="subcellular location">
    <subcellularLocation>
        <location evidence="1">Membrane</location>
        <topology evidence="1">Multi-pass membrane protein</topology>
    </subcellularLocation>
</comment>
<evidence type="ECO:0000256" key="7">
    <source>
        <dbReference type="ARBA" id="ARBA00023136"/>
    </source>
</evidence>
<evidence type="ECO:0000256" key="1">
    <source>
        <dbReference type="ARBA" id="ARBA00004141"/>
    </source>
</evidence>
<dbReference type="Proteomes" id="UP000028999">
    <property type="component" value="Unassembled WGS sequence"/>
</dbReference>
<evidence type="ECO:0000256" key="9">
    <source>
        <dbReference type="SAM" id="Phobius"/>
    </source>
</evidence>
<dbReference type="PANTHER" id="PTHR31942:SF52">
    <property type="entry name" value="MLO-LIKE PROTEIN 1"/>
    <property type="match status" value="1"/>
</dbReference>
<dbReference type="STRING" id="3708.A0A078GBM3"/>
<keyword evidence="3 9" id="KW-0812">Transmembrane</keyword>
<evidence type="ECO:0000256" key="5">
    <source>
        <dbReference type="ARBA" id="ARBA00022860"/>
    </source>
</evidence>
<evidence type="ECO:0000256" key="6">
    <source>
        <dbReference type="ARBA" id="ARBA00022989"/>
    </source>
</evidence>
<sequence>MGGHGEGVSLEFTPTWVVAGVCTIIVAISLAVERLLHHFGTVLKKKKQKPLYEALQKVKEEKERICFTLVWRRVLKTILSLQDTLQPE</sequence>
<feature type="transmembrane region" description="Helical" evidence="9">
    <location>
        <begin position="16"/>
        <end position="36"/>
    </location>
</feature>
<name>A0A078GBM3_BRANA</name>
<dbReference type="PaxDb" id="3708-A0A078GBM3"/>
<reference evidence="10 11" key="1">
    <citation type="journal article" date="2014" name="Science">
        <title>Plant genetics. Early allopolyploid evolution in the post-Neolithic Brassica napus oilseed genome.</title>
        <authorList>
            <person name="Chalhoub B."/>
            <person name="Denoeud F."/>
            <person name="Liu S."/>
            <person name="Parkin I.A."/>
            <person name="Tang H."/>
            <person name="Wang X."/>
            <person name="Chiquet J."/>
            <person name="Belcram H."/>
            <person name="Tong C."/>
            <person name="Samans B."/>
            <person name="Correa M."/>
            <person name="Da Silva C."/>
            <person name="Just J."/>
            <person name="Falentin C."/>
            <person name="Koh C.S."/>
            <person name="Le Clainche I."/>
            <person name="Bernard M."/>
            <person name="Bento P."/>
            <person name="Noel B."/>
            <person name="Labadie K."/>
            <person name="Alberti A."/>
            <person name="Charles M."/>
            <person name="Arnaud D."/>
            <person name="Guo H."/>
            <person name="Daviaud C."/>
            <person name="Alamery S."/>
            <person name="Jabbari K."/>
            <person name="Zhao M."/>
            <person name="Edger P.P."/>
            <person name="Chelaifa H."/>
            <person name="Tack D."/>
            <person name="Lassalle G."/>
            <person name="Mestiri I."/>
            <person name="Schnel N."/>
            <person name="Le Paslier M.C."/>
            <person name="Fan G."/>
            <person name="Renault V."/>
            <person name="Bayer P.E."/>
            <person name="Golicz A.A."/>
            <person name="Manoli S."/>
            <person name="Lee T.H."/>
            <person name="Thi V.H."/>
            <person name="Chalabi S."/>
            <person name="Hu Q."/>
            <person name="Fan C."/>
            <person name="Tollenaere R."/>
            <person name="Lu Y."/>
            <person name="Battail C."/>
            <person name="Shen J."/>
            <person name="Sidebottom C.H."/>
            <person name="Wang X."/>
            <person name="Canaguier A."/>
            <person name="Chauveau A."/>
            <person name="Berard A."/>
            <person name="Deniot G."/>
            <person name="Guan M."/>
            <person name="Liu Z."/>
            <person name="Sun F."/>
            <person name="Lim Y.P."/>
            <person name="Lyons E."/>
            <person name="Town C.D."/>
            <person name="Bancroft I."/>
            <person name="Wang X."/>
            <person name="Meng J."/>
            <person name="Ma J."/>
            <person name="Pires J.C."/>
            <person name="King G.J."/>
            <person name="Brunel D."/>
            <person name="Delourme R."/>
            <person name="Renard M."/>
            <person name="Aury J.M."/>
            <person name="Adams K.L."/>
            <person name="Batley J."/>
            <person name="Snowdon R.J."/>
            <person name="Tost J."/>
            <person name="Edwards D."/>
            <person name="Zhou Y."/>
            <person name="Hua W."/>
            <person name="Sharpe A.G."/>
            <person name="Paterson A.H."/>
            <person name="Guan C."/>
            <person name="Wincker P."/>
        </authorList>
    </citation>
    <scope>NUCLEOTIDE SEQUENCE [LARGE SCALE GENOMIC DNA]</scope>
    <source>
        <strain evidence="11">cv. Darmor-bzh</strain>
    </source>
</reference>
<evidence type="ECO:0000256" key="4">
    <source>
        <dbReference type="ARBA" id="ARBA00022821"/>
    </source>
</evidence>
<dbReference type="Pfam" id="PF03094">
    <property type="entry name" value="Mlo"/>
    <property type="match status" value="1"/>
</dbReference>
<comment type="similarity">
    <text evidence="2">Belongs to the MLO family.</text>
</comment>
<dbReference type="Gramene" id="CDY22063">
    <property type="protein sequence ID" value="CDY22063"/>
    <property type="gene ID" value="GSBRNA2T00018444001"/>
</dbReference>
<evidence type="ECO:0000313" key="10">
    <source>
        <dbReference type="EMBL" id="CDY22063.1"/>
    </source>
</evidence>
<dbReference type="GO" id="GO:0016020">
    <property type="term" value="C:membrane"/>
    <property type="evidence" value="ECO:0007669"/>
    <property type="project" value="UniProtKB-SubCell"/>
</dbReference>
<dbReference type="InterPro" id="IPR004326">
    <property type="entry name" value="Mlo"/>
</dbReference>
<dbReference type="AlphaFoldDB" id="A0A078GBM3"/>
<evidence type="ECO:0000256" key="2">
    <source>
        <dbReference type="ARBA" id="ARBA00006574"/>
    </source>
</evidence>
<protein>
    <submittedName>
        <fullName evidence="10">BnaA09g00920D protein</fullName>
    </submittedName>
</protein>
<keyword evidence="4" id="KW-0611">Plant defense</keyword>
<evidence type="ECO:0000256" key="8">
    <source>
        <dbReference type="ARBA" id="ARBA00023265"/>
    </source>
</evidence>
<accession>A0A078GBM3</accession>
<dbReference type="GO" id="GO:0005516">
    <property type="term" value="F:calmodulin binding"/>
    <property type="evidence" value="ECO:0007669"/>
    <property type="project" value="UniProtKB-KW"/>
</dbReference>
<keyword evidence="6 9" id="KW-1133">Transmembrane helix</keyword>
<keyword evidence="8" id="KW-0568">Pathogenesis-related protein</keyword>
<keyword evidence="7 9" id="KW-0472">Membrane</keyword>
<dbReference type="PANTHER" id="PTHR31942">
    <property type="entry name" value="MLO-LIKE PROTEIN 1"/>
    <property type="match status" value="1"/>
</dbReference>
<keyword evidence="5" id="KW-0112">Calmodulin-binding</keyword>
<proteinExistence type="inferred from homology"/>
<dbReference type="EMBL" id="LK032127">
    <property type="protein sequence ID" value="CDY22063.1"/>
    <property type="molecule type" value="Genomic_DNA"/>
</dbReference>
<evidence type="ECO:0000256" key="3">
    <source>
        <dbReference type="ARBA" id="ARBA00022692"/>
    </source>
</evidence>
<organism evidence="10 11">
    <name type="scientific">Brassica napus</name>
    <name type="common">Rape</name>
    <dbReference type="NCBI Taxonomy" id="3708"/>
    <lineage>
        <taxon>Eukaryota</taxon>
        <taxon>Viridiplantae</taxon>
        <taxon>Streptophyta</taxon>
        <taxon>Embryophyta</taxon>
        <taxon>Tracheophyta</taxon>
        <taxon>Spermatophyta</taxon>
        <taxon>Magnoliopsida</taxon>
        <taxon>eudicotyledons</taxon>
        <taxon>Gunneridae</taxon>
        <taxon>Pentapetalae</taxon>
        <taxon>rosids</taxon>
        <taxon>malvids</taxon>
        <taxon>Brassicales</taxon>
        <taxon>Brassicaceae</taxon>
        <taxon>Brassiceae</taxon>
        <taxon>Brassica</taxon>
    </lineage>
</organism>
<evidence type="ECO:0000313" key="11">
    <source>
        <dbReference type="Proteomes" id="UP000028999"/>
    </source>
</evidence>
<gene>
    <name evidence="10" type="primary">BnaA09g00920D</name>
    <name evidence="10" type="ORF">GSBRNA2T00018444001</name>
</gene>
<keyword evidence="11" id="KW-1185">Reference proteome</keyword>